<evidence type="ECO:0000313" key="4">
    <source>
        <dbReference type="Proteomes" id="UP001266305"/>
    </source>
</evidence>
<reference evidence="3 4" key="1">
    <citation type="submission" date="2023-05" db="EMBL/GenBank/DDBJ databases">
        <title>B98-5 Cell Line De Novo Hybrid Assembly: An Optical Mapping Approach.</title>
        <authorList>
            <person name="Kananen K."/>
            <person name="Auerbach J.A."/>
            <person name="Kautto E."/>
            <person name="Blachly J.S."/>
        </authorList>
    </citation>
    <scope>NUCLEOTIDE SEQUENCE [LARGE SCALE GENOMIC DNA]</scope>
    <source>
        <strain evidence="3">B95-8</strain>
        <tissue evidence="3">Cell line</tissue>
    </source>
</reference>
<accession>A0ABQ9V8G0</accession>
<dbReference type="EMBL" id="JASSZA010000008">
    <property type="protein sequence ID" value="KAK2104692.1"/>
    <property type="molecule type" value="Genomic_DNA"/>
</dbReference>
<comment type="caution">
    <text evidence="3">The sequence shown here is derived from an EMBL/GenBank/DDBJ whole genome shotgun (WGS) entry which is preliminary data.</text>
</comment>
<feature type="non-terminal residue" evidence="3">
    <location>
        <position position="85"/>
    </location>
</feature>
<organism evidence="3 4">
    <name type="scientific">Saguinus oedipus</name>
    <name type="common">Cotton-top tamarin</name>
    <name type="synonym">Oedipomidas oedipus</name>
    <dbReference type="NCBI Taxonomy" id="9490"/>
    <lineage>
        <taxon>Eukaryota</taxon>
        <taxon>Metazoa</taxon>
        <taxon>Chordata</taxon>
        <taxon>Craniata</taxon>
        <taxon>Vertebrata</taxon>
        <taxon>Euteleostomi</taxon>
        <taxon>Mammalia</taxon>
        <taxon>Eutheria</taxon>
        <taxon>Euarchontoglires</taxon>
        <taxon>Primates</taxon>
        <taxon>Haplorrhini</taxon>
        <taxon>Platyrrhini</taxon>
        <taxon>Cebidae</taxon>
        <taxon>Callitrichinae</taxon>
        <taxon>Saguinus</taxon>
    </lineage>
</organism>
<gene>
    <name evidence="3" type="ORF">P7K49_018548</name>
</gene>
<keyword evidence="2" id="KW-0812">Transmembrane</keyword>
<keyword evidence="4" id="KW-1185">Reference proteome</keyword>
<evidence type="ECO:0000256" key="2">
    <source>
        <dbReference type="SAM" id="Phobius"/>
    </source>
</evidence>
<dbReference type="Proteomes" id="UP001266305">
    <property type="component" value="Unassembled WGS sequence"/>
</dbReference>
<feature type="transmembrane region" description="Helical" evidence="2">
    <location>
        <begin position="29"/>
        <end position="48"/>
    </location>
</feature>
<evidence type="ECO:0000313" key="3">
    <source>
        <dbReference type="EMBL" id="KAK2104692.1"/>
    </source>
</evidence>
<proteinExistence type="predicted"/>
<evidence type="ECO:0000256" key="1">
    <source>
        <dbReference type="SAM" id="MobiDB-lite"/>
    </source>
</evidence>
<keyword evidence="2" id="KW-0472">Membrane</keyword>
<keyword evidence="2" id="KW-1133">Transmembrane helix</keyword>
<protein>
    <submittedName>
        <fullName evidence="3">Uncharacterized protein</fullName>
    </submittedName>
</protein>
<sequence>MNKGGRPTLEPAGLGDTLFLVTCKRDVDGSLSLACVLSCLGLVFWVSYLPPPHVCRQRCSSLGPKALSWAPPPDLQGPDLDATGT</sequence>
<name>A0ABQ9V8G0_SAGOE</name>
<feature type="region of interest" description="Disordered" evidence="1">
    <location>
        <begin position="64"/>
        <end position="85"/>
    </location>
</feature>